<dbReference type="RefSeq" id="WP_268891806.1">
    <property type="nucleotide sequence ID" value="NZ_JABVDD010000002.1"/>
</dbReference>
<protein>
    <submittedName>
        <fullName evidence="1">Uncharacterized protein</fullName>
    </submittedName>
</protein>
<dbReference type="Proteomes" id="UP000465778">
    <property type="component" value="Unassembled WGS sequence"/>
</dbReference>
<organism evidence="1 2">
    <name type="scientific">Cytobacillus firmus</name>
    <name type="common">Bacillus firmus</name>
    <dbReference type="NCBI Taxonomy" id="1399"/>
    <lineage>
        <taxon>Bacteria</taxon>
        <taxon>Bacillati</taxon>
        <taxon>Bacillota</taxon>
        <taxon>Bacilli</taxon>
        <taxon>Bacillales</taxon>
        <taxon>Bacillaceae</taxon>
        <taxon>Cytobacillus</taxon>
    </lineage>
</organism>
<accession>A0A800NFV0</accession>
<comment type="caution">
    <text evidence="1">The sequence shown here is derived from an EMBL/GenBank/DDBJ whole genome shotgun (WGS) entry which is preliminary data.</text>
</comment>
<dbReference type="AlphaFoldDB" id="A0A800NFV0"/>
<evidence type="ECO:0000313" key="2">
    <source>
        <dbReference type="Proteomes" id="UP000465778"/>
    </source>
</evidence>
<sequence length="41" mass="4448">MPNFIMINEHFMLLYKTGLLAMQSSLASDAVIAGMPAEYAG</sequence>
<dbReference type="EMBL" id="VDEM01000002">
    <property type="protein sequence ID" value="KAF0825805.1"/>
    <property type="molecule type" value="Genomic_DNA"/>
</dbReference>
<evidence type="ECO:0000313" key="1">
    <source>
        <dbReference type="EMBL" id="KAF0825805.1"/>
    </source>
</evidence>
<name>A0A800NFV0_CYTFI</name>
<reference evidence="1 2" key="1">
    <citation type="journal article" date="2020" name="G3 (Bethesda)">
        <title>Whole Genome Sequencing and Comparative Genomics of Two Nematicidal Bacillus Strains Reveals a Wide Range of Possible Virulence Factors.</title>
        <authorList>
            <person name="Susic N."/>
            <person name="Janezic S."/>
            <person name="Rupnik M."/>
            <person name="Geric Stare B."/>
        </authorList>
    </citation>
    <scope>NUCLEOTIDE SEQUENCE [LARGE SCALE GENOMIC DNA]</scope>
    <source>
        <strain evidence="1 2">I-1582</strain>
    </source>
</reference>
<gene>
    <name evidence="1" type="ORF">KIS1582_0478</name>
</gene>
<proteinExistence type="predicted"/>